<sequence length="393" mass="43908">MLLCREPSSGHARLGDQESSVVTPAYLSTLTMFAVVSRFINLQMMLFLLLSHLVAHVLPGCFSSKCEDHERPSHKSSDTTFSSRRVELILYKAVPAGGQEVCEQKCREEFMDRYMFGLGVDAEIVATHCNLGWVSFSLREPVAVMDLRFDTDAFNQLWPMFKKGKMPADKFQASSSTGNEDDCPDSLLNRVMESVLPIGMTAAMAYARPGHSTTSTVSMSVAGITASAAADAYKKKCAKKKKPKTQKVCLCHVGAVVEELLVPRPGFEEDDNECEPETFVDRFTRQQWTILEKDNRKASAGAPVVYNQNRPRPTYEQYVRSQPASIVRGEYRFTFLAAKYWSWRTRRPLPNAITAQTMHTIGTTCTTIIMDAQGIAQVEETTVEVGDWPVEIT</sequence>
<keyword evidence="2" id="KW-1185">Reference proteome</keyword>
<gene>
    <name evidence="1" type="ORF">BCR37DRAFT_393742</name>
</gene>
<dbReference type="Proteomes" id="UP000193685">
    <property type="component" value="Unassembled WGS sequence"/>
</dbReference>
<name>A0A1Y2F8Y3_PROLT</name>
<proteinExistence type="predicted"/>
<comment type="caution">
    <text evidence="1">The sequence shown here is derived from an EMBL/GenBank/DDBJ whole genome shotgun (WGS) entry which is preliminary data.</text>
</comment>
<evidence type="ECO:0000313" key="1">
    <source>
        <dbReference type="EMBL" id="ORY80378.1"/>
    </source>
</evidence>
<accession>A0A1Y2F8Y3</accession>
<dbReference type="GeneID" id="63787949"/>
<dbReference type="RefSeq" id="XP_040724266.1">
    <property type="nucleotide sequence ID" value="XM_040871350.1"/>
</dbReference>
<organism evidence="1 2">
    <name type="scientific">Protomyces lactucae-debilis</name>
    <dbReference type="NCBI Taxonomy" id="2754530"/>
    <lineage>
        <taxon>Eukaryota</taxon>
        <taxon>Fungi</taxon>
        <taxon>Dikarya</taxon>
        <taxon>Ascomycota</taxon>
        <taxon>Taphrinomycotina</taxon>
        <taxon>Taphrinomycetes</taxon>
        <taxon>Taphrinales</taxon>
        <taxon>Protomycetaceae</taxon>
        <taxon>Protomyces</taxon>
    </lineage>
</organism>
<dbReference type="AlphaFoldDB" id="A0A1Y2F8Y3"/>
<protein>
    <submittedName>
        <fullName evidence="1">Uncharacterized protein</fullName>
    </submittedName>
</protein>
<dbReference type="EMBL" id="MCFI01000013">
    <property type="protein sequence ID" value="ORY80378.1"/>
    <property type="molecule type" value="Genomic_DNA"/>
</dbReference>
<reference evidence="1 2" key="1">
    <citation type="submission" date="2016-07" db="EMBL/GenBank/DDBJ databases">
        <title>Pervasive Adenine N6-methylation of Active Genes in Fungi.</title>
        <authorList>
            <consortium name="DOE Joint Genome Institute"/>
            <person name="Mondo S.J."/>
            <person name="Dannebaum R.O."/>
            <person name="Kuo R.C."/>
            <person name="Labutti K."/>
            <person name="Haridas S."/>
            <person name="Kuo A."/>
            <person name="Salamov A."/>
            <person name="Ahrendt S.R."/>
            <person name="Lipzen A."/>
            <person name="Sullivan W."/>
            <person name="Andreopoulos W.B."/>
            <person name="Clum A."/>
            <person name="Lindquist E."/>
            <person name="Daum C."/>
            <person name="Ramamoorthy G.K."/>
            <person name="Gryganskyi A."/>
            <person name="Culley D."/>
            <person name="Magnuson J.K."/>
            <person name="James T.Y."/>
            <person name="O'Malley M.A."/>
            <person name="Stajich J.E."/>
            <person name="Spatafora J.W."/>
            <person name="Visel A."/>
            <person name="Grigoriev I.V."/>
        </authorList>
    </citation>
    <scope>NUCLEOTIDE SEQUENCE [LARGE SCALE GENOMIC DNA]</scope>
    <source>
        <strain evidence="1 2">12-1054</strain>
    </source>
</reference>
<evidence type="ECO:0000313" key="2">
    <source>
        <dbReference type="Proteomes" id="UP000193685"/>
    </source>
</evidence>